<dbReference type="GeneID" id="103180993"/>
<reference evidence="3" key="2">
    <citation type="journal article" date="2007" name="PLoS Biol.">
        <title>Survey sequencing and comparative analysis of the elephant shark (Callorhinchus milii) genome.</title>
        <authorList>
            <person name="Venkatesh B."/>
            <person name="Kirkness E.F."/>
            <person name="Loh Y.H."/>
            <person name="Halpern A.L."/>
            <person name="Lee A.P."/>
            <person name="Johnson J."/>
            <person name="Dandona N."/>
            <person name="Viswanathan L.D."/>
            <person name="Tay A."/>
            <person name="Venter J.C."/>
            <person name="Strausberg R.L."/>
            <person name="Brenner S."/>
        </authorList>
    </citation>
    <scope>NUCLEOTIDE SEQUENCE [LARGE SCALE GENOMIC DNA]</scope>
</reference>
<sequence length="301" mass="34668">MAGRAKSRGPRQTPSNLESGLGRDSARNKLPSIIAYEEDEKESLAWKYLSLTQMIDLNQLTLEGVEERLREFLDLRECQISLKDGIILDYYVSGYWWAKEQNFTMKQISSFMTLLRVILDNVSNKRLPLTDNVKELVKVMSGNNQSSSQPNDVNFPNEESKAIINYIKISLFQHYKLYEFIFTQIPDTEILRTELEVELVMPPDPFPLPLEEGISWDIFASFVQLPLKDSELEDAQEHEESKDTTDITTRDRLASYTIDDVKLVLGQVTADVLGRVETEINEKLHKQEEAYSARIEKLKNP</sequence>
<dbReference type="OrthoDB" id="2126027at2759"/>
<dbReference type="GeneTree" id="ENSGT00390000004181"/>
<dbReference type="CTD" id="219621"/>
<dbReference type="Proteomes" id="UP000314986">
    <property type="component" value="Unassembled WGS sequence"/>
</dbReference>
<dbReference type="PANTHER" id="PTHR28457">
    <property type="entry name" value="COILED-COIL DOMAIN-CONTAINING PROTEIN 189"/>
    <property type="match status" value="1"/>
</dbReference>
<name>A0A4W3K7S6_CALMI</name>
<reference evidence="3" key="1">
    <citation type="journal article" date="2006" name="Science">
        <title>Ancient noncoding elements conserved in the human genome.</title>
        <authorList>
            <person name="Venkatesh B."/>
            <person name="Kirkness E.F."/>
            <person name="Loh Y.H."/>
            <person name="Halpern A.L."/>
            <person name="Lee A.P."/>
            <person name="Johnson J."/>
            <person name="Dandona N."/>
            <person name="Viswanathan L.D."/>
            <person name="Tay A."/>
            <person name="Venter J.C."/>
            <person name="Strausberg R.L."/>
            <person name="Brenner S."/>
        </authorList>
    </citation>
    <scope>NUCLEOTIDE SEQUENCE [LARGE SCALE GENOMIC DNA]</scope>
</reference>
<dbReference type="KEGG" id="cmk:103180993"/>
<dbReference type="OMA" id="LEDNIKW"/>
<proteinExistence type="predicted"/>
<accession>A0A4W3K7S6</accession>
<evidence type="ECO:0000313" key="3">
    <source>
        <dbReference type="Proteomes" id="UP000314986"/>
    </source>
</evidence>
<evidence type="ECO:0000256" key="1">
    <source>
        <dbReference type="SAM" id="MobiDB-lite"/>
    </source>
</evidence>
<reference evidence="3" key="3">
    <citation type="journal article" date="2014" name="Nature">
        <title>Elephant shark genome provides unique insights into gnathostome evolution.</title>
        <authorList>
            <consortium name="International Elephant Shark Genome Sequencing Consortium"/>
            <person name="Venkatesh B."/>
            <person name="Lee A.P."/>
            <person name="Ravi V."/>
            <person name="Maurya A.K."/>
            <person name="Lian M.M."/>
            <person name="Swann J.B."/>
            <person name="Ohta Y."/>
            <person name="Flajnik M.F."/>
            <person name="Sutoh Y."/>
            <person name="Kasahara M."/>
            <person name="Hoon S."/>
            <person name="Gangu V."/>
            <person name="Roy S.W."/>
            <person name="Irimia M."/>
            <person name="Korzh V."/>
            <person name="Kondrychyn I."/>
            <person name="Lim Z.W."/>
            <person name="Tay B.H."/>
            <person name="Tohari S."/>
            <person name="Kong K.W."/>
            <person name="Ho S."/>
            <person name="Lorente-Galdos B."/>
            <person name="Quilez J."/>
            <person name="Marques-Bonet T."/>
            <person name="Raney B.J."/>
            <person name="Ingham P.W."/>
            <person name="Tay A."/>
            <person name="Hillier L.W."/>
            <person name="Minx P."/>
            <person name="Boehm T."/>
            <person name="Wilson R.K."/>
            <person name="Brenner S."/>
            <person name="Warren W.C."/>
        </authorList>
    </citation>
    <scope>NUCLEOTIDE SEQUENCE [LARGE SCALE GENOMIC DNA]</scope>
</reference>
<organism evidence="2 3">
    <name type="scientific">Callorhinchus milii</name>
    <name type="common">Ghost shark</name>
    <dbReference type="NCBI Taxonomy" id="7868"/>
    <lineage>
        <taxon>Eukaryota</taxon>
        <taxon>Metazoa</taxon>
        <taxon>Chordata</taxon>
        <taxon>Craniata</taxon>
        <taxon>Vertebrata</taxon>
        <taxon>Chondrichthyes</taxon>
        <taxon>Holocephali</taxon>
        <taxon>Chimaeriformes</taxon>
        <taxon>Callorhinchidae</taxon>
        <taxon>Callorhinchus</taxon>
    </lineage>
</organism>
<dbReference type="Pfam" id="PF14769">
    <property type="entry name" value="CLAMP"/>
    <property type="match status" value="1"/>
</dbReference>
<dbReference type="RefSeq" id="XP_007895369.1">
    <property type="nucleotide sequence ID" value="XM_007897178.2"/>
</dbReference>
<feature type="region of interest" description="Disordered" evidence="1">
    <location>
        <begin position="1"/>
        <end position="24"/>
    </location>
</feature>
<dbReference type="InterPro" id="IPR032727">
    <property type="entry name" value="CLAMP"/>
</dbReference>
<reference evidence="2" key="4">
    <citation type="submission" date="2025-08" db="UniProtKB">
        <authorList>
            <consortium name="Ensembl"/>
        </authorList>
    </citation>
    <scope>IDENTIFICATION</scope>
</reference>
<gene>
    <name evidence="2" type="primary">cabcoco1</name>
</gene>
<evidence type="ECO:0000313" key="2">
    <source>
        <dbReference type="Ensembl" id="ENSCMIP00000047643.1"/>
    </source>
</evidence>
<dbReference type="Ensembl" id="ENSCMIT00000048315.1">
    <property type="protein sequence ID" value="ENSCMIP00000047643.1"/>
    <property type="gene ID" value="ENSCMIG00000019509.1"/>
</dbReference>
<reference evidence="2" key="5">
    <citation type="submission" date="2025-09" db="UniProtKB">
        <authorList>
            <consortium name="Ensembl"/>
        </authorList>
    </citation>
    <scope>IDENTIFICATION</scope>
</reference>
<dbReference type="InParanoid" id="A0A4W3K7S6"/>
<dbReference type="PANTHER" id="PTHR28457:SF3">
    <property type="entry name" value="CILIARY-ASSOCIATED CALCIUM-BINDING COILED-COIL PROTEIN 1"/>
    <property type="match status" value="1"/>
</dbReference>
<dbReference type="STRING" id="7868.ENSCMIP00000047643"/>
<keyword evidence="3" id="KW-1185">Reference proteome</keyword>
<evidence type="ECO:0008006" key="4">
    <source>
        <dbReference type="Google" id="ProtNLM"/>
    </source>
</evidence>
<protein>
    <recommendedName>
        <fullName evidence="4">Ciliary-associated calcium-binding coiled-coil protein 1</fullName>
    </recommendedName>
</protein>
<dbReference type="AlphaFoldDB" id="A0A4W3K7S6"/>